<dbReference type="Pfam" id="PF04545">
    <property type="entry name" value="Sigma70_r4"/>
    <property type="match status" value="1"/>
</dbReference>
<dbReference type="GO" id="GO:0003899">
    <property type="term" value="F:DNA-directed RNA polymerase activity"/>
    <property type="evidence" value="ECO:0007669"/>
    <property type="project" value="InterPro"/>
</dbReference>
<organism evidence="6 7">
    <name type="scientific">Chitinivibrio alkaliphilus ACht1</name>
    <dbReference type="NCBI Taxonomy" id="1313304"/>
    <lineage>
        <taxon>Bacteria</taxon>
        <taxon>Pseudomonadati</taxon>
        <taxon>Fibrobacterota</taxon>
        <taxon>Chitinivibrionia</taxon>
        <taxon>Chitinivibrionales</taxon>
        <taxon>Chitinivibrionaceae</taxon>
        <taxon>Chitinivibrio</taxon>
    </lineage>
</organism>
<dbReference type="InterPro" id="IPR013325">
    <property type="entry name" value="RNA_pol_sigma_r2"/>
</dbReference>
<accession>U7D7G5</accession>
<dbReference type="AlphaFoldDB" id="U7D7G5"/>
<dbReference type="EMBL" id="ASJR01000004">
    <property type="protein sequence ID" value="ERP38895.1"/>
    <property type="molecule type" value="Genomic_DNA"/>
</dbReference>
<proteinExistence type="predicted"/>
<keyword evidence="7" id="KW-1185">Reference proteome</keyword>
<dbReference type="Pfam" id="PF04539">
    <property type="entry name" value="Sigma70_r3"/>
    <property type="match status" value="1"/>
</dbReference>
<dbReference type="PRINTS" id="PR00046">
    <property type="entry name" value="SIGMA70FCT"/>
</dbReference>
<protein>
    <submittedName>
        <fullName evidence="6">RNA polymerase sigma factor WhiG</fullName>
    </submittedName>
</protein>
<dbReference type="STRING" id="1313304.CALK_0673"/>
<evidence type="ECO:0000259" key="5">
    <source>
        <dbReference type="PROSITE" id="PS00716"/>
    </source>
</evidence>
<gene>
    <name evidence="6" type="ORF">CALK_0673</name>
</gene>
<keyword evidence="3" id="KW-0238">DNA-binding</keyword>
<dbReference type="PIRSF" id="PIRSF000770">
    <property type="entry name" value="RNA_pol_sigma-SigE/K"/>
    <property type="match status" value="1"/>
</dbReference>
<dbReference type="PANTHER" id="PTHR30385:SF7">
    <property type="entry name" value="RNA POLYMERASE SIGMA FACTOR FLIA"/>
    <property type="match status" value="1"/>
</dbReference>
<feature type="domain" description="RNA polymerase sigma-70" evidence="5">
    <location>
        <begin position="218"/>
        <end position="244"/>
    </location>
</feature>
<dbReference type="Gene3D" id="1.20.140.160">
    <property type="match status" value="1"/>
</dbReference>
<dbReference type="CDD" id="cd06171">
    <property type="entry name" value="Sigma70_r4"/>
    <property type="match status" value="1"/>
</dbReference>
<evidence type="ECO:0000256" key="2">
    <source>
        <dbReference type="ARBA" id="ARBA00023082"/>
    </source>
</evidence>
<dbReference type="InterPro" id="IPR007627">
    <property type="entry name" value="RNA_pol_sigma70_r2"/>
</dbReference>
<comment type="caution">
    <text evidence="6">The sequence shown here is derived from an EMBL/GenBank/DDBJ whole genome shotgun (WGS) entry which is preliminary data.</text>
</comment>
<keyword evidence="1" id="KW-0805">Transcription regulation</keyword>
<dbReference type="InterPro" id="IPR013324">
    <property type="entry name" value="RNA_pol_sigma_r3/r4-like"/>
</dbReference>
<dbReference type="GO" id="GO:0016987">
    <property type="term" value="F:sigma factor activity"/>
    <property type="evidence" value="ECO:0007669"/>
    <property type="project" value="UniProtKB-KW"/>
</dbReference>
<evidence type="ECO:0000256" key="3">
    <source>
        <dbReference type="ARBA" id="ARBA00023125"/>
    </source>
</evidence>
<dbReference type="SUPFAM" id="SSF88659">
    <property type="entry name" value="Sigma3 and sigma4 domains of RNA polymerase sigma factors"/>
    <property type="match status" value="2"/>
</dbReference>
<dbReference type="InterPro" id="IPR014284">
    <property type="entry name" value="RNA_pol_sigma-70_dom"/>
</dbReference>
<sequence length="254" mass="28927">MAELAHLWKQYKEHNSKVAMDKLLMEYASLVKYIAGRMAYTLPPSVDKGDLEGAGVMGLIKAVETFDITRDIKFETYASHKIRGAILDELRALDWVPRSVRKKNRDLQRVYAHLTEDLGRAPYDDEVCEHLGISPKEYKKLLSEIAPTTILSLEEALPRRGGDSKDLKLIDTIEDVDADNPLSVLGYKEVKRILKESIQALPEKEKLVVALYHFEELTLKEIGVVLNISESRVSQIHSKTILKLRSQILTRMEQ</sequence>
<dbReference type="Pfam" id="PF04542">
    <property type="entry name" value="Sigma70_r2"/>
    <property type="match status" value="1"/>
</dbReference>
<dbReference type="PANTHER" id="PTHR30385">
    <property type="entry name" value="SIGMA FACTOR F FLAGELLAR"/>
    <property type="match status" value="1"/>
</dbReference>
<dbReference type="eggNOG" id="COG1191">
    <property type="taxonomic scope" value="Bacteria"/>
</dbReference>
<dbReference type="SUPFAM" id="SSF88946">
    <property type="entry name" value="Sigma2 domain of RNA polymerase sigma factors"/>
    <property type="match status" value="1"/>
</dbReference>
<dbReference type="PROSITE" id="PS00716">
    <property type="entry name" value="SIGMA70_2"/>
    <property type="match status" value="1"/>
</dbReference>
<dbReference type="NCBIfam" id="TIGR02937">
    <property type="entry name" value="sigma70-ECF"/>
    <property type="match status" value="1"/>
</dbReference>
<evidence type="ECO:0000313" key="7">
    <source>
        <dbReference type="Proteomes" id="UP000017148"/>
    </source>
</evidence>
<dbReference type="NCBIfam" id="NF005413">
    <property type="entry name" value="PRK06986.1"/>
    <property type="match status" value="1"/>
</dbReference>
<dbReference type="Gene3D" id="1.10.1740.10">
    <property type="match status" value="1"/>
</dbReference>
<dbReference type="GO" id="GO:0003677">
    <property type="term" value="F:DNA binding"/>
    <property type="evidence" value="ECO:0007669"/>
    <property type="project" value="UniProtKB-KW"/>
</dbReference>
<evidence type="ECO:0000256" key="4">
    <source>
        <dbReference type="ARBA" id="ARBA00023163"/>
    </source>
</evidence>
<dbReference type="PATRIC" id="fig|1313304.3.peg.647"/>
<dbReference type="Proteomes" id="UP000017148">
    <property type="component" value="Unassembled WGS sequence"/>
</dbReference>
<name>U7D7G5_9BACT</name>
<dbReference type="InterPro" id="IPR000943">
    <property type="entry name" value="RNA_pol_sigma70"/>
</dbReference>
<keyword evidence="2" id="KW-0731">Sigma factor</keyword>
<evidence type="ECO:0000313" key="6">
    <source>
        <dbReference type="EMBL" id="ERP38895.1"/>
    </source>
</evidence>
<dbReference type="OrthoDB" id="9799825at2"/>
<reference evidence="6 7" key="1">
    <citation type="journal article" date="2013" name="Environ. Microbiol.">
        <title>Genome analysis of Chitinivibrio alkaliphilus gen. nov., sp. nov., a novel extremely haloalkaliphilic anaerobic chitinolytic bacterium from the candidate phylum Termite Group 3.</title>
        <authorList>
            <person name="Sorokin D.Y."/>
            <person name="Gumerov V.M."/>
            <person name="Rakitin A.L."/>
            <person name="Beletsky A.V."/>
            <person name="Damste J.S."/>
            <person name="Muyzer G."/>
            <person name="Mardanov A.V."/>
            <person name="Ravin N.V."/>
        </authorList>
    </citation>
    <scope>NUCLEOTIDE SEQUENCE [LARGE SCALE GENOMIC DNA]</scope>
    <source>
        <strain evidence="6 7">ACht1</strain>
    </source>
</reference>
<dbReference type="InterPro" id="IPR012845">
    <property type="entry name" value="RNA_pol_sigma_FliA_WhiG"/>
</dbReference>
<dbReference type="InterPro" id="IPR007624">
    <property type="entry name" value="RNA_pol_sigma70_r3"/>
</dbReference>
<dbReference type="NCBIfam" id="TIGR02479">
    <property type="entry name" value="FliA_WhiG"/>
    <property type="match status" value="1"/>
</dbReference>
<dbReference type="GO" id="GO:0006352">
    <property type="term" value="P:DNA-templated transcription initiation"/>
    <property type="evidence" value="ECO:0007669"/>
    <property type="project" value="InterPro"/>
</dbReference>
<dbReference type="RefSeq" id="WP_022636194.1">
    <property type="nucleotide sequence ID" value="NZ_ASJR01000004.1"/>
</dbReference>
<keyword evidence="4" id="KW-0804">Transcription</keyword>
<dbReference type="InterPro" id="IPR007630">
    <property type="entry name" value="RNA_pol_sigma70_r4"/>
</dbReference>
<evidence type="ECO:0000256" key="1">
    <source>
        <dbReference type="ARBA" id="ARBA00023015"/>
    </source>
</evidence>